<dbReference type="SUPFAM" id="SSF52821">
    <property type="entry name" value="Rhodanese/Cell cycle control phosphatase"/>
    <property type="match status" value="1"/>
</dbReference>
<dbReference type="PROSITE" id="PS50206">
    <property type="entry name" value="RHODANESE_3"/>
    <property type="match status" value="1"/>
</dbReference>
<comment type="similarity">
    <text evidence="2">Belongs to the class-III pyridine nucleotide-disulfide oxidoreductase family.</text>
</comment>
<dbReference type="Gene3D" id="3.30.110.40">
    <property type="entry name" value="TusA-like domain"/>
    <property type="match status" value="1"/>
</dbReference>
<evidence type="ECO:0000256" key="2">
    <source>
        <dbReference type="ARBA" id="ARBA00009130"/>
    </source>
</evidence>
<evidence type="ECO:0000256" key="7">
    <source>
        <dbReference type="SAM" id="MobiDB-lite"/>
    </source>
</evidence>
<dbReference type="PROSITE" id="PS01148">
    <property type="entry name" value="UPF0033"/>
    <property type="match status" value="1"/>
</dbReference>
<dbReference type="EMBL" id="JAPYYP010000019">
    <property type="protein sequence ID" value="MDA5109607.1"/>
    <property type="molecule type" value="Genomic_DNA"/>
</dbReference>
<evidence type="ECO:0000256" key="6">
    <source>
        <dbReference type="ARBA" id="ARBA00023284"/>
    </source>
</evidence>
<dbReference type="InterPro" id="IPR036188">
    <property type="entry name" value="FAD/NAD-bd_sf"/>
</dbReference>
<keyword evidence="3" id="KW-0285">Flavoprotein</keyword>
<dbReference type="Gene3D" id="3.40.250.10">
    <property type="entry name" value="Rhodanese-like domain"/>
    <property type="match status" value="1"/>
</dbReference>
<dbReference type="Proteomes" id="UP001151071">
    <property type="component" value="Unassembled WGS sequence"/>
</dbReference>
<dbReference type="Pfam" id="PF13686">
    <property type="entry name" value="DrsE_2"/>
    <property type="match status" value="1"/>
</dbReference>
<dbReference type="PANTHER" id="PTHR43429:SF1">
    <property type="entry name" value="NAD(P)H SULFUR OXIDOREDUCTASE (COA-DEPENDENT)"/>
    <property type="match status" value="1"/>
</dbReference>
<evidence type="ECO:0000256" key="3">
    <source>
        <dbReference type="ARBA" id="ARBA00022630"/>
    </source>
</evidence>
<reference evidence="9" key="1">
    <citation type="submission" date="2022-12" db="EMBL/GenBank/DDBJ databases">
        <title>Draft genome sequence of the thermophilic strain Brevibacillus thermoruber HT42, isolated from Los Humeros, Puebla, Mexico, with biotechnological potential.</title>
        <authorList>
            <person name="Lara Sanchez J."/>
            <person name="Solis Palacios R."/>
            <person name="Bustos Baena A.S."/>
            <person name="Ruz Baez A.E."/>
            <person name="Espinosa Luna G."/>
            <person name="Oliart Ros R.M."/>
        </authorList>
    </citation>
    <scope>NUCLEOTIDE SEQUENCE</scope>
    <source>
        <strain evidence="9">HT42</strain>
    </source>
</reference>
<sequence length="850" mass="90760">MERKIVIVGGVAGGAIAAARLRRLNETDRIVMVERGEHISFANCGLPYYIGGAIRERGKLFVQTTERMSRRFALDIRTQSEVTRINRAAKTVTIRNLQTGETYEEDYDILVLAPGAKPIVPDWPGIQEAEALFTLRNIPDTDRIKAYVDNARPQHAVVIGGGFIGVEMAENLRERGVAVTLVELGNQVLAPLDFEMAAIVQEHMRANGVELVLGDAVQALADKGRRILLQSGRELTADMIVLAIGVQPESELAKEAGLELGVRGAIKVSPTLQTSDPSIYAIGDAIEVHDLVNGQPTVVPLAWGANRQGRLVADRINGMDVSYRGALGTAIVKVFSLTAAVVGNNEKTLKKWGIPFETVHIHPNSHAGYYPGAAQLSLKLLFDRSTGRILGAQAVGADGVDKRIDVIATAMKAGLTVRDLPDLELCYAPPYSSAKDPVNLAGYVASNIVDGLAETVQWHEIDQIVADGGLLIDVREPIEREAGFVPGSINIPLDQLRDRLADIPRDRPVYVSCQVGLRGYLAARILAQHGYRVKNLDGGYKTYSYAAREQSRPSRDPDGTGAAGERQADTRPADRSAGEHSAETRPSAHVTIDACGLQCPGPIMQVFQAMQQMNPGEVLAVSATDPGFGKDIAAWCEKTGNVLLHSELDKNVCTAYIRKGGAAKEAAALQAASAKEANPGVSGASPAGVSAGPAKNGATLIVFSGDLDKAIASFIIASGAAAMGKRVTMFFTFWGLNILRKQGASAAGKHPLEKMLGAMMPKGPHDLPLSKMNMGGLGAKMIRYVMEQKNVDSLETLMRNAQAAGVKLVACTMSMEIMGIKPEELIDGVEFAGVASYLGDAEDAGINLFV</sequence>
<evidence type="ECO:0000256" key="5">
    <source>
        <dbReference type="ARBA" id="ARBA00023002"/>
    </source>
</evidence>
<dbReference type="InterPro" id="IPR016156">
    <property type="entry name" value="FAD/NAD-linked_Rdtase_dimer_sf"/>
</dbReference>
<evidence type="ECO:0000256" key="1">
    <source>
        <dbReference type="ARBA" id="ARBA00001974"/>
    </source>
</evidence>
<dbReference type="EC" id="1.8.1.14" evidence="9"/>
<protein>
    <submittedName>
        <fullName evidence="9">CoA-disulfide reductase</fullName>
        <ecNumber evidence="9">1.8.1.14</ecNumber>
    </submittedName>
</protein>
<dbReference type="PRINTS" id="PR00368">
    <property type="entry name" value="FADPNR"/>
</dbReference>
<dbReference type="InterPro" id="IPR027396">
    <property type="entry name" value="DsrEFH-like"/>
</dbReference>
<evidence type="ECO:0000313" key="9">
    <source>
        <dbReference type="EMBL" id="MDA5109607.1"/>
    </source>
</evidence>
<dbReference type="NCBIfam" id="NF010037">
    <property type="entry name" value="PRK13512.1"/>
    <property type="match status" value="1"/>
</dbReference>
<dbReference type="InterPro" id="IPR036873">
    <property type="entry name" value="Rhodanese-like_dom_sf"/>
</dbReference>
<keyword evidence="5 9" id="KW-0560">Oxidoreductase</keyword>
<dbReference type="RefSeq" id="WP_271140424.1">
    <property type="nucleotide sequence ID" value="NZ_JAPYYP010000019.1"/>
</dbReference>
<comment type="caution">
    <text evidence="9">The sequence shown here is derived from an EMBL/GenBank/DDBJ whole genome shotgun (WGS) entry which is preliminary data.</text>
</comment>
<keyword evidence="6" id="KW-0676">Redox-active center</keyword>
<dbReference type="InterPro" id="IPR001455">
    <property type="entry name" value="TusA-like"/>
</dbReference>
<dbReference type="SUPFAM" id="SSF51905">
    <property type="entry name" value="FAD/NAD(P)-binding domain"/>
    <property type="match status" value="1"/>
</dbReference>
<dbReference type="SMART" id="SM00450">
    <property type="entry name" value="RHOD"/>
    <property type="match status" value="1"/>
</dbReference>
<dbReference type="InterPro" id="IPR023753">
    <property type="entry name" value="FAD/NAD-binding_dom"/>
</dbReference>
<dbReference type="InterPro" id="IPR032836">
    <property type="entry name" value="DsrE2-like"/>
</dbReference>
<evidence type="ECO:0000256" key="4">
    <source>
        <dbReference type="ARBA" id="ARBA00022827"/>
    </source>
</evidence>
<feature type="region of interest" description="Disordered" evidence="7">
    <location>
        <begin position="546"/>
        <end position="589"/>
    </location>
</feature>
<keyword evidence="4" id="KW-0274">FAD</keyword>
<dbReference type="PANTHER" id="PTHR43429">
    <property type="entry name" value="PYRIDINE NUCLEOTIDE-DISULFIDE OXIDOREDUCTASE DOMAIN-CONTAINING"/>
    <property type="match status" value="1"/>
</dbReference>
<gene>
    <name evidence="9" type="ORF">O3V59_14675</name>
</gene>
<dbReference type="Pfam" id="PF00581">
    <property type="entry name" value="Rhodanese"/>
    <property type="match status" value="1"/>
</dbReference>
<dbReference type="InterPro" id="IPR036868">
    <property type="entry name" value="TusA-like_sf"/>
</dbReference>
<evidence type="ECO:0000259" key="8">
    <source>
        <dbReference type="PROSITE" id="PS50206"/>
    </source>
</evidence>
<dbReference type="SUPFAM" id="SSF64307">
    <property type="entry name" value="SirA-like"/>
    <property type="match status" value="1"/>
</dbReference>
<feature type="compositionally biased region" description="Basic and acidic residues" evidence="7">
    <location>
        <begin position="566"/>
        <end position="583"/>
    </location>
</feature>
<dbReference type="Pfam" id="PF02852">
    <property type="entry name" value="Pyr_redox_dim"/>
    <property type="match status" value="1"/>
</dbReference>
<feature type="compositionally biased region" description="Basic and acidic residues" evidence="7">
    <location>
        <begin position="549"/>
        <end position="558"/>
    </location>
</feature>
<evidence type="ECO:0000313" key="10">
    <source>
        <dbReference type="Proteomes" id="UP001151071"/>
    </source>
</evidence>
<dbReference type="InterPro" id="IPR004099">
    <property type="entry name" value="Pyr_nucl-diS_OxRdtase_dimer"/>
</dbReference>
<organism evidence="9 10">
    <name type="scientific">Brevibacillus thermoruber</name>
    <dbReference type="NCBI Taxonomy" id="33942"/>
    <lineage>
        <taxon>Bacteria</taxon>
        <taxon>Bacillati</taxon>
        <taxon>Bacillota</taxon>
        <taxon>Bacilli</taxon>
        <taxon>Bacillales</taxon>
        <taxon>Paenibacillaceae</taxon>
        <taxon>Brevibacillus</taxon>
    </lineage>
</organism>
<feature type="domain" description="Rhodanese" evidence="8">
    <location>
        <begin position="465"/>
        <end position="552"/>
    </location>
</feature>
<keyword evidence="10" id="KW-1185">Reference proteome</keyword>
<dbReference type="Pfam" id="PF01206">
    <property type="entry name" value="TusA"/>
    <property type="match status" value="1"/>
</dbReference>
<dbReference type="SUPFAM" id="SSF55424">
    <property type="entry name" value="FAD/NAD-linked reductases, dimerisation (C-terminal) domain"/>
    <property type="match status" value="1"/>
</dbReference>
<dbReference type="GO" id="GO:0050451">
    <property type="term" value="F:CoA-disulfide reductase (NADPH) activity"/>
    <property type="evidence" value="ECO:0007669"/>
    <property type="project" value="UniProtKB-EC"/>
</dbReference>
<comment type="cofactor">
    <cofactor evidence="1">
        <name>FAD</name>
        <dbReference type="ChEBI" id="CHEBI:57692"/>
    </cofactor>
</comment>
<dbReference type="PRINTS" id="PR00411">
    <property type="entry name" value="PNDRDTASEI"/>
</dbReference>
<dbReference type="Pfam" id="PF07992">
    <property type="entry name" value="Pyr_redox_2"/>
    <property type="match status" value="1"/>
</dbReference>
<dbReference type="InterPro" id="IPR001763">
    <property type="entry name" value="Rhodanese-like_dom"/>
</dbReference>
<dbReference type="Gene3D" id="3.50.50.60">
    <property type="entry name" value="FAD/NAD(P)-binding domain"/>
    <property type="match status" value="2"/>
</dbReference>
<dbReference type="SUPFAM" id="SSF75169">
    <property type="entry name" value="DsrEFH-like"/>
    <property type="match status" value="1"/>
</dbReference>
<accession>A0A9X3Z479</accession>
<dbReference type="CDD" id="cd01524">
    <property type="entry name" value="RHOD_Pyr_redox"/>
    <property type="match status" value="1"/>
</dbReference>
<dbReference type="Gene3D" id="3.40.1260.10">
    <property type="entry name" value="DsrEFH-like"/>
    <property type="match status" value="1"/>
</dbReference>
<dbReference type="AlphaFoldDB" id="A0A9X3Z479"/>
<name>A0A9X3Z479_9BACL</name>
<dbReference type="InterPro" id="IPR050260">
    <property type="entry name" value="FAD-bd_OxRdtase"/>
</dbReference>
<proteinExistence type="inferred from homology"/>